<reference evidence="5" key="1">
    <citation type="submission" date="2020-06" db="EMBL/GenBank/DDBJ databases">
        <title>A chromosome-scale genome assembly of Talaromyces rugulosus W13939.</title>
        <authorList>
            <person name="Wang B."/>
            <person name="Guo L."/>
            <person name="Ye K."/>
            <person name="Wang L."/>
        </authorList>
    </citation>
    <scope>NUCLEOTIDE SEQUENCE [LARGE SCALE GENOMIC DNA]</scope>
    <source>
        <strain evidence="5">W13939</strain>
    </source>
</reference>
<evidence type="ECO:0000313" key="4">
    <source>
        <dbReference type="EMBL" id="QKX63981.1"/>
    </source>
</evidence>
<dbReference type="AlphaFoldDB" id="A0A7H8RE48"/>
<dbReference type="Gene3D" id="1.20.1050.60">
    <property type="entry name" value="alpha-1,2-mannosidase"/>
    <property type="match status" value="1"/>
</dbReference>
<evidence type="ECO:0000259" key="3">
    <source>
        <dbReference type="Pfam" id="PF17678"/>
    </source>
</evidence>
<dbReference type="NCBIfam" id="TIGR01180">
    <property type="entry name" value="aman2_put"/>
    <property type="match status" value="1"/>
</dbReference>
<dbReference type="InterPro" id="IPR041371">
    <property type="entry name" value="GH92_N"/>
</dbReference>
<gene>
    <name evidence="4" type="ORF">TRUGW13939_11154</name>
</gene>
<keyword evidence="1" id="KW-0732">Signal</keyword>
<dbReference type="InterPro" id="IPR014718">
    <property type="entry name" value="GH-type_carb-bd"/>
</dbReference>
<accession>A0A7H8RE48</accession>
<dbReference type="GO" id="GO:0000224">
    <property type="term" value="F:peptide-N4-(N-acetyl-beta-glucosaminyl)asparagine amidase activity"/>
    <property type="evidence" value="ECO:0007669"/>
    <property type="project" value="TreeGrafter"/>
</dbReference>
<dbReference type="FunFam" id="1.20.1610.10:FF:000002">
    <property type="entry name" value="Alpha-1,2-mannosidase family protein"/>
    <property type="match status" value="1"/>
</dbReference>
<dbReference type="FunFam" id="1.20.1050.60:FF:000002">
    <property type="entry name" value="Glycosyl hydrolase family 92"/>
    <property type="match status" value="1"/>
</dbReference>
<dbReference type="GO" id="GO:0005634">
    <property type="term" value="C:nucleus"/>
    <property type="evidence" value="ECO:0007669"/>
    <property type="project" value="TreeGrafter"/>
</dbReference>
<evidence type="ECO:0000259" key="2">
    <source>
        <dbReference type="Pfam" id="PF07971"/>
    </source>
</evidence>
<dbReference type="GO" id="GO:0005829">
    <property type="term" value="C:cytosol"/>
    <property type="evidence" value="ECO:0007669"/>
    <property type="project" value="TreeGrafter"/>
</dbReference>
<dbReference type="InterPro" id="IPR008928">
    <property type="entry name" value="6-hairpin_glycosidase_sf"/>
</dbReference>
<dbReference type="FunFam" id="3.30.2080.10:FF:000001">
    <property type="entry name" value="Alpha-1,2-mannosidase subfamily"/>
    <property type="match status" value="1"/>
</dbReference>
<dbReference type="InterPro" id="IPR050883">
    <property type="entry name" value="PNGase"/>
</dbReference>
<evidence type="ECO:0000313" key="5">
    <source>
        <dbReference type="Proteomes" id="UP000509510"/>
    </source>
</evidence>
<dbReference type="InterPro" id="IPR012939">
    <property type="entry name" value="Glyco_hydro_92"/>
</dbReference>
<dbReference type="RefSeq" id="XP_035350155.1">
    <property type="nucleotide sequence ID" value="XM_035494262.1"/>
</dbReference>
<dbReference type="Gene3D" id="1.20.1610.10">
    <property type="entry name" value="alpha-1,2-mannosidases domains"/>
    <property type="match status" value="1"/>
</dbReference>
<dbReference type="Pfam" id="PF07971">
    <property type="entry name" value="Glyco_hydro_92"/>
    <property type="match status" value="1"/>
</dbReference>
<sequence length="786" mass="85709">MRLFAVSTALLALTSVNARSLANTSFNPLDYINPLIGSANQGHVFAGATLPFGMVKAVADSDSDSAGGFASDAGNIIGFSQLHDSGTGGANSLGNFPIWPHPNCTDDDITSCKYSSDNRRTGYFNDSLVATAGYFGLTLDNGVQAEMTVSNHTAIYRFTFDADVSLNSPVILVDVSDLEGGRVNGSASVDSSSGRLTAAGVFSPSFGDGSYPTYTCIDFQGAEVRNTGNFANEAVGTGNTSISIPDQQSLGSGGVWTQFKASQNNTILARVGMSFLSIDNACQNAESEIPNFDFDATRKAAEQAWKKKLSVISIDPTGVSTERQILFWSSLYRGFISPQDYTGQNPLWNSSEPYYDSFYCIWDSFRAAHPLLTLVDPLSQSYMVRSVVDTYRHEGFLPDCRMSFCKGYTQGGSNADVLIVDAYLKGVPGIDWDTAYEAMVNDAENEPTDFTIEGRGNLTQWKDLGYIPTHDPASPTPGNAALYTRSISRTVEYAYNDFCISVMANKTGKQNDYEKYTGRAKNWKNMFNSDQTSKVQGYDTGFTGFLQPKYENGTWAEQDPAFCSPISNPDSCYFGNTNYETYEGSVWMYTFYAPHDMGDLITTLGGREAFTNRLSFLHFSNLANIGDEQAFLPVYQFHYAGRPSLSTQRARAYIATSFNTTVSGIPGNDDSGAMGSFAVLTMLGIWPVPGQDVYLLNPPLFSEVSITNPLTGKTATIRNKNFDPSSYSSNIYVQSATRDGKAWSKNWITHDFFTEGGVLELTLGNSESKWGTGTDDLPPSLSDYDF</sequence>
<dbReference type="EMBL" id="CP055903">
    <property type="protein sequence ID" value="QKX63981.1"/>
    <property type="molecule type" value="Genomic_DNA"/>
</dbReference>
<dbReference type="InterPro" id="IPR005887">
    <property type="entry name" value="GH92_a_mannosidase_put"/>
</dbReference>
<protein>
    <recommendedName>
        <fullName evidence="6">Glycosyl hydrolase family 92 domain-containing protein</fullName>
    </recommendedName>
</protein>
<evidence type="ECO:0000256" key="1">
    <source>
        <dbReference type="SAM" id="SignalP"/>
    </source>
</evidence>
<dbReference type="GeneID" id="55998632"/>
<dbReference type="GO" id="GO:0030246">
    <property type="term" value="F:carbohydrate binding"/>
    <property type="evidence" value="ECO:0007669"/>
    <property type="project" value="InterPro"/>
</dbReference>
<feature type="domain" description="Glycosyl hydrolase family 92 N-terminal" evidence="3">
    <location>
        <begin position="31"/>
        <end position="274"/>
    </location>
</feature>
<evidence type="ECO:0008006" key="6">
    <source>
        <dbReference type="Google" id="ProtNLM"/>
    </source>
</evidence>
<dbReference type="GO" id="GO:0006516">
    <property type="term" value="P:glycoprotein catabolic process"/>
    <property type="evidence" value="ECO:0007669"/>
    <property type="project" value="TreeGrafter"/>
</dbReference>
<dbReference type="PANTHER" id="PTHR12143">
    <property type="entry name" value="PEPTIDE N-GLYCANASE PNGASE -RELATED"/>
    <property type="match status" value="1"/>
</dbReference>
<dbReference type="Gene3D" id="3.30.2080.10">
    <property type="entry name" value="GH92 mannosidase domain"/>
    <property type="match status" value="1"/>
</dbReference>
<dbReference type="GO" id="GO:0005975">
    <property type="term" value="P:carbohydrate metabolic process"/>
    <property type="evidence" value="ECO:0007669"/>
    <property type="project" value="InterPro"/>
</dbReference>
<feature type="chain" id="PRO_5028937661" description="Glycosyl hydrolase family 92 domain-containing protein" evidence="1">
    <location>
        <begin position="19"/>
        <end position="786"/>
    </location>
</feature>
<dbReference type="KEGG" id="trg:TRUGW13939_11154"/>
<dbReference type="Gene3D" id="2.70.98.10">
    <property type="match status" value="1"/>
</dbReference>
<keyword evidence="5" id="KW-1185">Reference proteome</keyword>
<feature type="signal peptide" evidence="1">
    <location>
        <begin position="1"/>
        <end position="18"/>
    </location>
</feature>
<name>A0A7H8RE48_TALRU</name>
<dbReference type="SUPFAM" id="SSF48208">
    <property type="entry name" value="Six-hairpin glycosidases"/>
    <property type="match status" value="1"/>
</dbReference>
<dbReference type="OrthoDB" id="449263at2759"/>
<proteinExistence type="predicted"/>
<organism evidence="4 5">
    <name type="scientific">Talaromyces rugulosus</name>
    <name type="common">Penicillium rugulosum</name>
    <dbReference type="NCBI Taxonomy" id="121627"/>
    <lineage>
        <taxon>Eukaryota</taxon>
        <taxon>Fungi</taxon>
        <taxon>Dikarya</taxon>
        <taxon>Ascomycota</taxon>
        <taxon>Pezizomycotina</taxon>
        <taxon>Eurotiomycetes</taxon>
        <taxon>Eurotiomycetidae</taxon>
        <taxon>Eurotiales</taxon>
        <taxon>Trichocomaceae</taxon>
        <taxon>Talaromyces</taxon>
        <taxon>Talaromyces sect. Islandici</taxon>
    </lineage>
</organism>
<feature type="domain" description="Glycosyl hydrolase family 92" evidence="2">
    <location>
        <begin position="280"/>
        <end position="764"/>
    </location>
</feature>
<dbReference type="Proteomes" id="UP000509510">
    <property type="component" value="Chromosome VI"/>
</dbReference>
<dbReference type="Pfam" id="PF17678">
    <property type="entry name" value="Glyco_hydro_92N"/>
    <property type="match status" value="1"/>
</dbReference>
<dbReference type="PANTHER" id="PTHR12143:SF42">
    <property type="entry name" value="PUTATIVE SUBFAMILY (AFU_ORTHOLOGUE AFUA_6G13760)-RELATED"/>
    <property type="match status" value="1"/>
</dbReference>